<dbReference type="InterPro" id="IPR000477">
    <property type="entry name" value="RT_dom"/>
</dbReference>
<name>A0A1A8BSH8_NOTKA</name>
<dbReference type="PANTHER" id="PTHR31635">
    <property type="entry name" value="REVERSE TRANSCRIPTASE DOMAIN-CONTAINING PROTEIN-RELATED"/>
    <property type="match status" value="1"/>
</dbReference>
<proteinExistence type="predicted"/>
<dbReference type="PANTHER" id="PTHR31635:SF196">
    <property type="entry name" value="REVERSE TRANSCRIPTASE DOMAIN-CONTAINING PROTEIN-RELATED"/>
    <property type="match status" value="1"/>
</dbReference>
<organism evidence="2">
    <name type="scientific">Nothobranchius kadleci</name>
    <name type="common">African annual killifish</name>
    <dbReference type="NCBI Taxonomy" id="1051664"/>
    <lineage>
        <taxon>Eukaryota</taxon>
        <taxon>Metazoa</taxon>
        <taxon>Chordata</taxon>
        <taxon>Craniata</taxon>
        <taxon>Vertebrata</taxon>
        <taxon>Euteleostomi</taxon>
        <taxon>Actinopterygii</taxon>
        <taxon>Neopterygii</taxon>
        <taxon>Teleostei</taxon>
        <taxon>Neoteleostei</taxon>
        <taxon>Acanthomorphata</taxon>
        <taxon>Ovalentaria</taxon>
        <taxon>Atherinomorphae</taxon>
        <taxon>Cyprinodontiformes</taxon>
        <taxon>Nothobranchiidae</taxon>
        <taxon>Nothobranchius</taxon>
    </lineage>
</organism>
<gene>
    <name evidence="2" type="primary">BX511270.1</name>
</gene>
<sequence length="413" mass="46537">MVVSWRRQALYDTISELQIKCEESPSADLVKELLIKNSGFDYMATDEAVQLITRTKHSYYEFGDKPAKVLAHCIRQSSTGQCISEISGIDEFSIDPQKINDRFRDFYSSLYTSDNLPGDAHFDDFFNGLMIPTVAPDIAVHLDKPFIAGEIKTAIMSMQSGRCPGSNGFPSEFYKAFIDKLSPLMLAIFKEASESGILPLTLRQATISLIPKKGKDPRFCRNYRPISLLCADVKFWAKMLVRRLELVIPSIINPEQTGFVRTRHPYHKVRRLLNILYSLSSSDTPELVISMDAEKAFDRVVWPYLYYTLKRFGFGPSLISWTKLLYTSPLAQVRSNNYYSKPFSLGHGTRQGCPLSIFVMAIEPLAAALRASAMQGIQRGGCDNRVSLYADDLLIFMSDPDKSMSNSIFAEGL</sequence>
<evidence type="ECO:0000313" key="2">
    <source>
        <dbReference type="EMBL" id="SBP69778.1"/>
    </source>
</evidence>
<dbReference type="EMBL" id="HADZ01005837">
    <property type="protein sequence ID" value="SBP69778.1"/>
    <property type="molecule type" value="Transcribed_RNA"/>
</dbReference>
<reference evidence="2" key="1">
    <citation type="submission" date="2016-05" db="EMBL/GenBank/DDBJ databases">
        <authorList>
            <person name="Lavstsen T."/>
            <person name="Jespersen J.S."/>
        </authorList>
    </citation>
    <scope>NUCLEOTIDE SEQUENCE</scope>
    <source>
        <tissue evidence="2">Brain</tissue>
    </source>
</reference>
<protein>
    <recommendedName>
        <fullName evidence="1">Reverse transcriptase domain-containing protein</fullName>
    </recommendedName>
</protein>
<dbReference type="PROSITE" id="PS50878">
    <property type="entry name" value="RT_POL"/>
    <property type="match status" value="1"/>
</dbReference>
<dbReference type="AlphaFoldDB" id="A0A1A8BSH8"/>
<dbReference type="Pfam" id="PF00078">
    <property type="entry name" value="RVT_1"/>
    <property type="match status" value="1"/>
</dbReference>
<dbReference type="SUPFAM" id="SSF56672">
    <property type="entry name" value="DNA/RNA polymerases"/>
    <property type="match status" value="1"/>
</dbReference>
<accession>A0A1A8BSH8</accession>
<reference evidence="2" key="2">
    <citation type="submission" date="2016-06" db="EMBL/GenBank/DDBJ databases">
        <title>The genome of a short-lived fish provides insights into sex chromosome evolution and the genetic control of aging.</title>
        <authorList>
            <person name="Reichwald K."/>
            <person name="Felder M."/>
            <person name="Petzold A."/>
            <person name="Koch P."/>
            <person name="Groth M."/>
            <person name="Platzer M."/>
        </authorList>
    </citation>
    <scope>NUCLEOTIDE SEQUENCE</scope>
    <source>
        <tissue evidence="2">Brain</tissue>
    </source>
</reference>
<dbReference type="CDD" id="cd01650">
    <property type="entry name" value="RT_nLTR_like"/>
    <property type="match status" value="1"/>
</dbReference>
<dbReference type="InterPro" id="IPR043502">
    <property type="entry name" value="DNA/RNA_pol_sf"/>
</dbReference>
<feature type="domain" description="Reverse transcriptase" evidence="1">
    <location>
        <begin position="191"/>
        <end position="413"/>
    </location>
</feature>
<evidence type="ECO:0000259" key="1">
    <source>
        <dbReference type="PROSITE" id="PS50878"/>
    </source>
</evidence>